<name>A0A544W0D0_9MYCO</name>
<dbReference type="SUPFAM" id="SSF52402">
    <property type="entry name" value="Adenine nucleotide alpha hydrolases-like"/>
    <property type="match status" value="2"/>
</dbReference>
<sequence>MRPQTAGVPAGTVVVGVDGSPGATAAVKWAAIEAADRGTPLRLVFVHDPAAEGGGAVARRRGINAATSALDRAARVAHASHDGVDVMTVAVCGPPAASLVGSADQPAMICLGSHGAQPARLGHRTSTASEVLLAARCPVAVVRPFMPPHAWIVAQVDFGPSLPAVMRLAFGEAQLRGCPLRLLVDWNTAHGTNSDARDDLESRLRQEIGRLQRQHPDVHVSTSGSSEIENFLLENAGDISLFVAPPRRTHDIGTIVHPSAEAAVRLLRCPVIFSVQ</sequence>
<dbReference type="Gene3D" id="3.40.50.620">
    <property type="entry name" value="HUPs"/>
    <property type="match status" value="2"/>
</dbReference>
<evidence type="ECO:0000313" key="3">
    <source>
        <dbReference type="EMBL" id="TQR85695.1"/>
    </source>
</evidence>
<evidence type="ECO:0000256" key="1">
    <source>
        <dbReference type="ARBA" id="ARBA00008791"/>
    </source>
</evidence>
<protein>
    <submittedName>
        <fullName evidence="3">Universal stress protein</fullName>
    </submittedName>
</protein>
<dbReference type="InterPro" id="IPR006015">
    <property type="entry name" value="Universal_stress_UspA"/>
</dbReference>
<dbReference type="EMBL" id="VIFX01000018">
    <property type="protein sequence ID" value="TQR85695.1"/>
    <property type="molecule type" value="Genomic_DNA"/>
</dbReference>
<proteinExistence type="inferred from homology"/>
<evidence type="ECO:0000313" key="4">
    <source>
        <dbReference type="Proteomes" id="UP000315759"/>
    </source>
</evidence>
<feature type="domain" description="UspA" evidence="2">
    <location>
        <begin position="12"/>
        <end position="143"/>
    </location>
</feature>
<evidence type="ECO:0000259" key="2">
    <source>
        <dbReference type="Pfam" id="PF00582"/>
    </source>
</evidence>
<dbReference type="RefSeq" id="WP_142552903.1">
    <property type="nucleotide sequence ID" value="NZ_VIFX01000018.1"/>
</dbReference>
<dbReference type="Proteomes" id="UP000315759">
    <property type="component" value="Unassembled WGS sequence"/>
</dbReference>
<dbReference type="InterPro" id="IPR014729">
    <property type="entry name" value="Rossmann-like_a/b/a_fold"/>
</dbReference>
<dbReference type="PANTHER" id="PTHR46268">
    <property type="entry name" value="STRESS RESPONSE PROTEIN NHAX"/>
    <property type="match status" value="1"/>
</dbReference>
<comment type="similarity">
    <text evidence="1">Belongs to the universal stress protein A family.</text>
</comment>
<reference evidence="3 4" key="1">
    <citation type="submission" date="2018-10" db="EMBL/GenBank/DDBJ databases">
        <title>Draft genome of Mycobacterium hodleri strain B.</title>
        <authorList>
            <person name="Amande T.J."/>
            <person name="Mcgenity T.J."/>
        </authorList>
    </citation>
    <scope>NUCLEOTIDE SEQUENCE [LARGE SCALE GENOMIC DNA]</scope>
    <source>
        <strain evidence="3 4">B</strain>
    </source>
</reference>
<dbReference type="AlphaFoldDB" id="A0A544W0D0"/>
<dbReference type="Pfam" id="PF00582">
    <property type="entry name" value="Usp"/>
    <property type="match status" value="1"/>
</dbReference>
<accession>A0A544W0D0</accession>
<dbReference type="InterPro" id="IPR006016">
    <property type="entry name" value="UspA"/>
</dbReference>
<comment type="caution">
    <text evidence="3">The sequence shown here is derived from an EMBL/GenBank/DDBJ whole genome shotgun (WGS) entry which is preliminary data.</text>
</comment>
<dbReference type="PANTHER" id="PTHR46268:SF6">
    <property type="entry name" value="UNIVERSAL STRESS PROTEIN UP12"/>
    <property type="match status" value="1"/>
</dbReference>
<dbReference type="PRINTS" id="PR01438">
    <property type="entry name" value="UNVRSLSTRESS"/>
</dbReference>
<organism evidence="3 4">
    <name type="scientific">Mycolicibacterium hodleri</name>
    <dbReference type="NCBI Taxonomy" id="49897"/>
    <lineage>
        <taxon>Bacteria</taxon>
        <taxon>Bacillati</taxon>
        <taxon>Actinomycetota</taxon>
        <taxon>Actinomycetes</taxon>
        <taxon>Mycobacteriales</taxon>
        <taxon>Mycobacteriaceae</taxon>
        <taxon>Mycolicibacterium</taxon>
    </lineage>
</organism>
<gene>
    <name evidence="3" type="ORF">D8S82_15280</name>
</gene>
<keyword evidence="4" id="KW-1185">Reference proteome</keyword>